<dbReference type="AlphaFoldDB" id="A0A8H3UIU6"/>
<evidence type="ECO:0000313" key="3">
    <source>
        <dbReference type="EMBL" id="KAE9971039.1"/>
    </source>
</evidence>
<evidence type="ECO:0000256" key="2">
    <source>
        <dbReference type="SAM" id="MobiDB-lite"/>
    </source>
</evidence>
<comment type="caution">
    <text evidence="3">The sequence shown here is derived from an EMBL/GenBank/DDBJ whole genome shotgun (WGS) entry which is preliminary data.</text>
</comment>
<reference evidence="3 4" key="1">
    <citation type="submission" date="2018-12" db="EMBL/GenBank/DDBJ databases">
        <title>Venturia inaequalis Genome Resource.</title>
        <authorList>
            <person name="Lichtner F.J."/>
        </authorList>
    </citation>
    <scope>NUCLEOTIDE SEQUENCE [LARGE SCALE GENOMIC DNA]</scope>
    <source>
        <strain evidence="3 4">120213</strain>
    </source>
</reference>
<evidence type="ECO:0000313" key="4">
    <source>
        <dbReference type="Proteomes" id="UP000447873"/>
    </source>
</evidence>
<proteinExistence type="predicted"/>
<organism evidence="3 4">
    <name type="scientific">Venturia inaequalis</name>
    <name type="common">Apple scab fungus</name>
    <dbReference type="NCBI Taxonomy" id="5025"/>
    <lineage>
        <taxon>Eukaryota</taxon>
        <taxon>Fungi</taxon>
        <taxon>Dikarya</taxon>
        <taxon>Ascomycota</taxon>
        <taxon>Pezizomycotina</taxon>
        <taxon>Dothideomycetes</taxon>
        <taxon>Pleosporomycetidae</taxon>
        <taxon>Venturiales</taxon>
        <taxon>Venturiaceae</taxon>
        <taxon>Venturia</taxon>
    </lineage>
</organism>
<gene>
    <name evidence="3" type="ORF">EG328_005918</name>
</gene>
<feature type="region of interest" description="Disordered" evidence="2">
    <location>
        <begin position="247"/>
        <end position="307"/>
    </location>
</feature>
<feature type="compositionally biased region" description="Polar residues" evidence="2">
    <location>
        <begin position="336"/>
        <end position="347"/>
    </location>
</feature>
<name>A0A8H3UIU6_VENIN</name>
<feature type="compositionally biased region" description="Low complexity" evidence="2">
    <location>
        <begin position="657"/>
        <end position="668"/>
    </location>
</feature>
<feature type="region of interest" description="Disordered" evidence="2">
    <location>
        <begin position="495"/>
        <end position="533"/>
    </location>
</feature>
<accession>A0A8H3UIU6</accession>
<feature type="compositionally biased region" description="Polar residues" evidence="2">
    <location>
        <begin position="669"/>
        <end position="695"/>
    </location>
</feature>
<feature type="region of interest" description="Disordered" evidence="2">
    <location>
        <begin position="336"/>
        <end position="473"/>
    </location>
</feature>
<feature type="coiled-coil region" evidence="1">
    <location>
        <begin position="173"/>
        <end position="210"/>
    </location>
</feature>
<evidence type="ECO:0000256" key="1">
    <source>
        <dbReference type="SAM" id="Coils"/>
    </source>
</evidence>
<sequence length="745" mass="83340">MASSSTASSDDLVAPYEIVFSCSLCQKTITDLYTKSRSNKSPNDVPDSLETETTKLWMTECGHVTCGEHFEGGGVPFHPVDERPKAACPVCVKERGDLTYTKLFGIVSCLPGEHDTAIPHEFFDTPPAESLTASTPATKAIRFQYLSMLRYGRAMRQRVDEAKQSMAAGDKRMRRHLAAIQALKEERTALQSSVERLEAVEKKYQTYKDREPEIKHYLEQFSGIASENTLLKDQLVDLGYAVPQTEWSMKKPPSKGGAVPLGQAHGPPHSEQQQQPARSVDVHSRDQYRQPDVQHLSSSSSRKRRRIKDCHEDLTDADLEVLMNAPFQQRRDIQQSMLPPSHPTQRAAQRHLPTRRDPRESSSSQRYLESRSNVDARSRSNFPEVQMYHNGAWDDDGQEDAHESQHVRSYQPSRPALMSGEIGPASGRRGPHMDQQNVEVVPQPRFTKPAPELRNGNEGYARKTLPQSHSDSLQYQQNLNLSTRNLQTPAARLLPSRAASRSSFVRQSLISAPSRGNMRGPDSGYYSNSKPQYTSGYEQMDENYATAPPDRISQPLNSPFFKPHFNGPVPQQESPVYQRVGTRQSEQLESGLRHLRMEPASQQPQPRMRPSLNALSFIDEPYTSTNQPIYAQQRGPFSQGQEQPYKPAVISRAGFIQDPRVPQQPRRPSNSIRLPSAMPSSSQPLAHTQKVSRSGGSMVRSIGGQRVRPNTNSYSPGGGYFPRTNAGAVSSRGIFSAAGRRSVRR</sequence>
<dbReference type="Proteomes" id="UP000447873">
    <property type="component" value="Unassembled WGS sequence"/>
</dbReference>
<keyword evidence="1" id="KW-0175">Coiled coil</keyword>
<feature type="compositionally biased region" description="Basic and acidic residues" evidence="2">
    <location>
        <begin position="368"/>
        <end position="378"/>
    </location>
</feature>
<dbReference type="EMBL" id="WNWS01000311">
    <property type="protein sequence ID" value="KAE9971039.1"/>
    <property type="molecule type" value="Genomic_DNA"/>
</dbReference>
<feature type="region of interest" description="Disordered" evidence="2">
    <location>
        <begin position="655"/>
        <end position="745"/>
    </location>
</feature>
<feature type="compositionally biased region" description="Basic and acidic residues" evidence="2">
    <location>
        <begin position="280"/>
        <end position="289"/>
    </location>
</feature>
<protein>
    <submittedName>
        <fullName evidence="3">Uncharacterized protein</fullName>
    </submittedName>
</protein>